<sequence>MKHLLLLALVCASLAATAQKKDPPMKEYDWVIDPPGKDNRPDTLAYQLKGKTPVIVKDSAFAKLYISTVNQAMTMQRKLQLADAALQYVTVKGQVVDLEKFLAIIGQYNKIQ</sequence>
<organism evidence="2 3">
    <name type="scientific">Flavihumibacter petaseus NBRC 106054</name>
    <dbReference type="NCBI Taxonomy" id="1220578"/>
    <lineage>
        <taxon>Bacteria</taxon>
        <taxon>Pseudomonadati</taxon>
        <taxon>Bacteroidota</taxon>
        <taxon>Chitinophagia</taxon>
        <taxon>Chitinophagales</taxon>
        <taxon>Chitinophagaceae</taxon>
        <taxon>Flavihumibacter</taxon>
    </lineage>
</organism>
<reference evidence="2 3" key="1">
    <citation type="submission" date="2015-04" db="EMBL/GenBank/DDBJ databases">
        <title>Whole genome shotgun sequence of Flavihumibacter petaseus NBRC 106054.</title>
        <authorList>
            <person name="Miyazawa S."/>
            <person name="Hosoyama A."/>
            <person name="Hashimoto M."/>
            <person name="Noguchi M."/>
            <person name="Tsuchikane K."/>
            <person name="Ohji S."/>
            <person name="Yamazoe A."/>
            <person name="Ichikawa N."/>
            <person name="Kimura A."/>
            <person name="Fujita N."/>
        </authorList>
    </citation>
    <scope>NUCLEOTIDE SEQUENCE [LARGE SCALE GENOMIC DNA]</scope>
    <source>
        <strain evidence="2 3">NBRC 106054</strain>
    </source>
</reference>
<dbReference type="AlphaFoldDB" id="A0A0E9N1X9"/>
<feature type="chain" id="PRO_5002429869" evidence="1">
    <location>
        <begin position="19"/>
        <end position="112"/>
    </location>
</feature>
<dbReference type="RefSeq" id="WP_046369615.1">
    <property type="nucleotide sequence ID" value="NZ_BBWV01000002.1"/>
</dbReference>
<name>A0A0E9N1X9_9BACT</name>
<evidence type="ECO:0000256" key="1">
    <source>
        <dbReference type="SAM" id="SignalP"/>
    </source>
</evidence>
<gene>
    <name evidence="2" type="ORF">FPE01S_02_08890</name>
</gene>
<dbReference type="STRING" id="1220578.FPE01S_02_08890"/>
<proteinExistence type="predicted"/>
<keyword evidence="1" id="KW-0732">Signal</keyword>
<accession>A0A0E9N1X9</accession>
<protein>
    <submittedName>
        <fullName evidence="2">Uncharacterized protein</fullName>
    </submittedName>
</protein>
<evidence type="ECO:0000313" key="2">
    <source>
        <dbReference type="EMBL" id="GAO43783.1"/>
    </source>
</evidence>
<feature type="signal peptide" evidence="1">
    <location>
        <begin position="1"/>
        <end position="18"/>
    </location>
</feature>
<dbReference type="EMBL" id="BBWV01000002">
    <property type="protein sequence ID" value="GAO43783.1"/>
    <property type="molecule type" value="Genomic_DNA"/>
</dbReference>
<dbReference type="Proteomes" id="UP000033121">
    <property type="component" value="Unassembled WGS sequence"/>
</dbReference>
<keyword evidence="3" id="KW-1185">Reference proteome</keyword>
<evidence type="ECO:0000313" key="3">
    <source>
        <dbReference type="Proteomes" id="UP000033121"/>
    </source>
</evidence>
<comment type="caution">
    <text evidence="2">The sequence shown here is derived from an EMBL/GenBank/DDBJ whole genome shotgun (WGS) entry which is preliminary data.</text>
</comment>